<sequence length="208" mass="22624">MPQCCCGDACVVPDAPLGTTHKCLSCPEPDNIVHAPCLVQVVPQDDVLVKKPNWDNTPNADTREFDARLLSAWGAHEDNVGHDMFGICKKCWESYSHPPWLLEGTSVPMDVVKGLFNEYLTGQLTNTHAIIELTALFNGDSARATTYFREEFEANAILQANGNRVARGGAFARPHPRSFDFASAFGAAEARGRGRDPQIPARADLGAS</sequence>
<proteinExistence type="predicted"/>
<dbReference type="Proteomes" id="UP000266841">
    <property type="component" value="Unassembled WGS sequence"/>
</dbReference>
<keyword evidence="3" id="KW-1185">Reference proteome</keyword>
<gene>
    <name evidence="2" type="ORF">THAOC_06949</name>
</gene>
<organism evidence="2 3">
    <name type="scientific">Thalassiosira oceanica</name>
    <name type="common">Marine diatom</name>
    <dbReference type="NCBI Taxonomy" id="159749"/>
    <lineage>
        <taxon>Eukaryota</taxon>
        <taxon>Sar</taxon>
        <taxon>Stramenopiles</taxon>
        <taxon>Ochrophyta</taxon>
        <taxon>Bacillariophyta</taxon>
        <taxon>Coscinodiscophyceae</taxon>
        <taxon>Thalassiosirophycidae</taxon>
        <taxon>Thalassiosirales</taxon>
        <taxon>Thalassiosiraceae</taxon>
        <taxon>Thalassiosira</taxon>
    </lineage>
</organism>
<dbReference type="EMBL" id="AGNL01007030">
    <property type="protein sequence ID" value="EJK71591.1"/>
    <property type="molecule type" value="Genomic_DNA"/>
</dbReference>
<dbReference type="eggNOG" id="ENOG502S54R">
    <property type="taxonomic scope" value="Eukaryota"/>
</dbReference>
<accession>K0TDM3</accession>
<feature type="region of interest" description="Disordered" evidence="1">
    <location>
        <begin position="189"/>
        <end position="208"/>
    </location>
</feature>
<evidence type="ECO:0000313" key="2">
    <source>
        <dbReference type="EMBL" id="EJK71591.1"/>
    </source>
</evidence>
<evidence type="ECO:0000256" key="1">
    <source>
        <dbReference type="SAM" id="MobiDB-lite"/>
    </source>
</evidence>
<comment type="caution">
    <text evidence="2">The sequence shown here is derived from an EMBL/GenBank/DDBJ whole genome shotgun (WGS) entry which is preliminary data.</text>
</comment>
<name>K0TDM3_THAOC</name>
<feature type="non-terminal residue" evidence="2">
    <location>
        <position position="208"/>
    </location>
</feature>
<evidence type="ECO:0000313" key="3">
    <source>
        <dbReference type="Proteomes" id="UP000266841"/>
    </source>
</evidence>
<reference evidence="2 3" key="1">
    <citation type="journal article" date="2012" name="Genome Biol.">
        <title>Genome and low-iron response of an oceanic diatom adapted to chronic iron limitation.</title>
        <authorList>
            <person name="Lommer M."/>
            <person name="Specht M."/>
            <person name="Roy A.S."/>
            <person name="Kraemer L."/>
            <person name="Andreson R."/>
            <person name="Gutowska M.A."/>
            <person name="Wolf J."/>
            <person name="Bergner S.V."/>
            <person name="Schilhabel M.B."/>
            <person name="Klostermeier U.C."/>
            <person name="Beiko R.G."/>
            <person name="Rosenstiel P."/>
            <person name="Hippler M."/>
            <person name="Laroche J."/>
        </authorList>
    </citation>
    <scope>NUCLEOTIDE SEQUENCE [LARGE SCALE GENOMIC DNA]</scope>
    <source>
        <strain evidence="2 3">CCMP1005</strain>
    </source>
</reference>
<protein>
    <submittedName>
        <fullName evidence="2">Uncharacterized protein</fullName>
    </submittedName>
</protein>
<dbReference type="AlphaFoldDB" id="K0TDM3"/>